<proteinExistence type="predicted"/>
<feature type="compositionally biased region" description="Polar residues" evidence="1">
    <location>
        <begin position="1"/>
        <end position="10"/>
    </location>
</feature>
<name>A0A9D4Q5D3_RHISA</name>
<dbReference type="EMBL" id="JABSTV010001248">
    <property type="protein sequence ID" value="KAH7968350.1"/>
    <property type="molecule type" value="Genomic_DNA"/>
</dbReference>
<feature type="compositionally biased region" description="Basic and acidic residues" evidence="1">
    <location>
        <begin position="57"/>
        <end position="69"/>
    </location>
</feature>
<accession>A0A9D4Q5D3</accession>
<reference evidence="2" key="2">
    <citation type="submission" date="2021-09" db="EMBL/GenBank/DDBJ databases">
        <authorList>
            <person name="Jia N."/>
            <person name="Wang J."/>
            <person name="Shi W."/>
            <person name="Du L."/>
            <person name="Sun Y."/>
            <person name="Zhan W."/>
            <person name="Jiang J."/>
            <person name="Wang Q."/>
            <person name="Zhang B."/>
            <person name="Ji P."/>
            <person name="Sakyi L.B."/>
            <person name="Cui X."/>
            <person name="Yuan T."/>
            <person name="Jiang B."/>
            <person name="Yang W."/>
            <person name="Lam T.T.-Y."/>
            <person name="Chang Q."/>
            <person name="Ding S."/>
            <person name="Wang X."/>
            <person name="Zhu J."/>
            <person name="Ruan X."/>
            <person name="Zhao L."/>
            <person name="Wei J."/>
            <person name="Que T."/>
            <person name="Du C."/>
            <person name="Cheng J."/>
            <person name="Dai P."/>
            <person name="Han X."/>
            <person name="Huang E."/>
            <person name="Gao Y."/>
            <person name="Liu J."/>
            <person name="Shao H."/>
            <person name="Ye R."/>
            <person name="Li L."/>
            <person name="Wei W."/>
            <person name="Wang X."/>
            <person name="Wang C."/>
            <person name="Huo Q."/>
            <person name="Li W."/>
            <person name="Guo W."/>
            <person name="Chen H."/>
            <person name="Chen S."/>
            <person name="Zhou L."/>
            <person name="Zhou L."/>
            <person name="Ni X."/>
            <person name="Tian J."/>
            <person name="Zhou Y."/>
            <person name="Sheng Y."/>
            <person name="Liu T."/>
            <person name="Pan Y."/>
            <person name="Xia L."/>
            <person name="Li J."/>
            <person name="Zhao F."/>
            <person name="Cao W."/>
        </authorList>
    </citation>
    <scope>NUCLEOTIDE SEQUENCE</scope>
    <source>
        <strain evidence="2">Rsan-2018</strain>
        <tissue evidence="2">Larvae</tissue>
    </source>
</reference>
<gene>
    <name evidence="2" type="ORF">HPB52_007962</name>
</gene>
<reference evidence="2" key="1">
    <citation type="journal article" date="2020" name="Cell">
        <title>Large-Scale Comparative Analyses of Tick Genomes Elucidate Their Genetic Diversity and Vector Capacities.</title>
        <authorList>
            <consortium name="Tick Genome and Microbiome Consortium (TIGMIC)"/>
            <person name="Jia N."/>
            <person name="Wang J."/>
            <person name="Shi W."/>
            <person name="Du L."/>
            <person name="Sun Y."/>
            <person name="Zhan W."/>
            <person name="Jiang J.F."/>
            <person name="Wang Q."/>
            <person name="Zhang B."/>
            <person name="Ji P."/>
            <person name="Bell-Sakyi L."/>
            <person name="Cui X.M."/>
            <person name="Yuan T.T."/>
            <person name="Jiang B.G."/>
            <person name="Yang W.F."/>
            <person name="Lam T.T."/>
            <person name="Chang Q.C."/>
            <person name="Ding S.J."/>
            <person name="Wang X.J."/>
            <person name="Zhu J.G."/>
            <person name="Ruan X.D."/>
            <person name="Zhao L."/>
            <person name="Wei J.T."/>
            <person name="Ye R.Z."/>
            <person name="Que T.C."/>
            <person name="Du C.H."/>
            <person name="Zhou Y.H."/>
            <person name="Cheng J.X."/>
            <person name="Dai P.F."/>
            <person name="Guo W.B."/>
            <person name="Han X.H."/>
            <person name="Huang E.J."/>
            <person name="Li L.F."/>
            <person name="Wei W."/>
            <person name="Gao Y.C."/>
            <person name="Liu J.Z."/>
            <person name="Shao H.Z."/>
            <person name="Wang X."/>
            <person name="Wang C.C."/>
            <person name="Yang T.C."/>
            <person name="Huo Q.B."/>
            <person name="Li W."/>
            <person name="Chen H.Y."/>
            <person name="Chen S.E."/>
            <person name="Zhou L.G."/>
            <person name="Ni X.B."/>
            <person name="Tian J.H."/>
            <person name="Sheng Y."/>
            <person name="Liu T."/>
            <person name="Pan Y.S."/>
            <person name="Xia L.Y."/>
            <person name="Li J."/>
            <person name="Zhao F."/>
            <person name="Cao W.C."/>
        </authorList>
    </citation>
    <scope>NUCLEOTIDE SEQUENCE</scope>
    <source>
        <strain evidence="2">Rsan-2018</strain>
    </source>
</reference>
<evidence type="ECO:0000313" key="3">
    <source>
        <dbReference type="Proteomes" id="UP000821837"/>
    </source>
</evidence>
<organism evidence="2 3">
    <name type="scientific">Rhipicephalus sanguineus</name>
    <name type="common">Brown dog tick</name>
    <name type="synonym">Ixodes sanguineus</name>
    <dbReference type="NCBI Taxonomy" id="34632"/>
    <lineage>
        <taxon>Eukaryota</taxon>
        <taxon>Metazoa</taxon>
        <taxon>Ecdysozoa</taxon>
        <taxon>Arthropoda</taxon>
        <taxon>Chelicerata</taxon>
        <taxon>Arachnida</taxon>
        <taxon>Acari</taxon>
        <taxon>Parasitiformes</taxon>
        <taxon>Ixodida</taxon>
        <taxon>Ixodoidea</taxon>
        <taxon>Ixodidae</taxon>
        <taxon>Rhipicephalinae</taxon>
        <taxon>Rhipicephalus</taxon>
        <taxon>Rhipicephalus</taxon>
    </lineage>
</organism>
<comment type="caution">
    <text evidence="2">The sequence shown here is derived from an EMBL/GenBank/DDBJ whole genome shotgun (WGS) entry which is preliminary data.</text>
</comment>
<keyword evidence="3" id="KW-1185">Reference proteome</keyword>
<evidence type="ECO:0000313" key="2">
    <source>
        <dbReference type="EMBL" id="KAH7968350.1"/>
    </source>
</evidence>
<dbReference type="Proteomes" id="UP000821837">
    <property type="component" value="Unassembled WGS sequence"/>
</dbReference>
<evidence type="ECO:0000256" key="1">
    <source>
        <dbReference type="SAM" id="MobiDB-lite"/>
    </source>
</evidence>
<dbReference type="AlphaFoldDB" id="A0A9D4Q5D3"/>
<sequence>MPCFRNSGTADESFDTEAVRSKNDLDFPPARPRMPTAGILRDVGEGALTGGRRRSERRPNRLQRTELKTRRQLMSRSRLL</sequence>
<protein>
    <submittedName>
        <fullName evidence="2">Uncharacterized protein</fullName>
    </submittedName>
</protein>
<feature type="region of interest" description="Disordered" evidence="1">
    <location>
        <begin position="1"/>
        <end position="80"/>
    </location>
</feature>